<dbReference type="Pfam" id="PF11224">
    <property type="entry name" value="DUF3023"/>
    <property type="match status" value="1"/>
</dbReference>
<dbReference type="InterPro" id="IPR021387">
    <property type="entry name" value="DUF3023"/>
</dbReference>
<keyword evidence="2" id="KW-1185">Reference proteome</keyword>
<evidence type="ECO:0000313" key="2">
    <source>
        <dbReference type="Proteomes" id="UP000023762"/>
    </source>
</evidence>
<dbReference type="EMBL" id="CP007474">
    <property type="protein sequence ID" value="AHX04969.1"/>
    <property type="molecule type" value="Genomic_DNA"/>
</dbReference>
<dbReference type="KEGG" id="ehh:EHF_0545"/>
<organism evidence="1 2">
    <name type="scientific">Ehrlichia japonica</name>
    <dbReference type="NCBI Taxonomy" id="391036"/>
    <lineage>
        <taxon>Bacteria</taxon>
        <taxon>Pseudomonadati</taxon>
        <taxon>Pseudomonadota</taxon>
        <taxon>Alphaproteobacteria</taxon>
        <taxon>Rickettsiales</taxon>
        <taxon>Anaplasmataceae</taxon>
        <taxon>Ehrlichia</taxon>
    </lineage>
</organism>
<dbReference type="RefSeq" id="WP_232228923.1">
    <property type="nucleotide sequence ID" value="NZ_CP007474.1"/>
</dbReference>
<name>X5H2F6_9RICK</name>
<accession>X5H2F6</accession>
<evidence type="ECO:0000313" key="1">
    <source>
        <dbReference type="EMBL" id="AHX04969.1"/>
    </source>
</evidence>
<dbReference type="Proteomes" id="UP000023762">
    <property type="component" value="Chromosome"/>
</dbReference>
<sequence length="199" mass="22847">MLKYKEEIKKYVNQHLCRKANNFSFLCKKCYCIGSTSENSNTLKIYLSKTYKSKKKIVPCGDSLFVLSIKYPINTIKQLQYFNFLTLSQNEIQKSTLNAKIYVFVKECNLSKFISNILNNNNKPLTTITPSEYGNVVYTILPNNAFFEHFNEYNALSTTSKMISTVTDYPALKFIPKISIVSKSLSYITCTQGIEPLEL</sequence>
<proteinExistence type="predicted"/>
<dbReference type="HOGENOM" id="CLU_083566_0_0_5"/>
<dbReference type="AlphaFoldDB" id="X5H2F6"/>
<reference evidence="1 2" key="1">
    <citation type="submission" date="2014-03" db="EMBL/GenBank/DDBJ databases">
        <title>Sequencing and Comparison of Genomes and Transcriptome Profiles of Human Ehrlichiosis Agents.</title>
        <authorList>
            <person name="Lin M."/>
            <person name="Daugherty S.C."/>
            <person name="Nagaraj S."/>
            <person name="Cheng Z."/>
            <person name="Xiong Q."/>
            <person name="Lin F.-Y."/>
            <person name="Sengamalay N."/>
            <person name="Ott S."/>
            <person name="Godinez A."/>
            <person name="Tallon L.J."/>
            <person name="Sadzewicz L."/>
            <person name="Fraser C.M."/>
            <person name="Dunning Hotopp J.C."/>
            <person name="Rikihisa Y."/>
        </authorList>
    </citation>
    <scope>NUCLEOTIDE SEQUENCE [LARGE SCALE GENOMIC DNA]</scope>
    <source>
        <strain evidence="1 2">HF</strain>
    </source>
</reference>
<gene>
    <name evidence="1" type="ORF">EHF_0545</name>
</gene>
<protein>
    <submittedName>
        <fullName evidence="1">Uncharacterized protein</fullName>
    </submittedName>
</protein>